<keyword evidence="4" id="KW-1185">Reference proteome</keyword>
<feature type="compositionally biased region" description="Polar residues" evidence="1">
    <location>
        <begin position="1"/>
        <end position="22"/>
    </location>
</feature>
<sequence>MNINVASNQPASPSPARNNHPSRTPGYRQAQAPDKTTTSLRPSPTHFFSFDQERKSTENHRRQPLSCGCHSQSSQRHRKESSRLFLQLIWLGAPSAPNWLRQPESLTRTSSCLSQALNWIYRSHPLAAMMPVHLRSEMLLTNPIETTLLAAHKFINRLYLMMQLSLLIYAFLVLLRVGGSPTPNTALTPRGSSTHSARDDSRVSTYDDGAVDRQNPGSNPGGGPGAGQEPEPGNGRRKNRDRDDNHGRDGDCGSHCP</sequence>
<protein>
    <submittedName>
        <fullName evidence="3">Uncharacterized protein</fullName>
    </submittedName>
</protein>
<dbReference type="GeneID" id="77811509"/>
<reference evidence="3" key="1">
    <citation type="submission" date="2022-10" db="EMBL/GenBank/DDBJ databases">
        <title>Puccinia triticina Genome sequencing and assembly.</title>
        <authorList>
            <person name="Li C."/>
        </authorList>
    </citation>
    <scope>NUCLEOTIDE SEQUENCE</scope>
    <source>
        <strain evidence="3">Pt15</strain>
    </source>
</reference>
<dbReference type="RefSeq" id="XP_053021788.1">
    <property type="nucleotide sequence ID" value="XM_053170614.1"/>
</dbReference>
<dbReference type="Proteomes" id="UP001164743">
    <property type="component" value="Chromosome 6A"/>
</dbReference>
<keyword evidence="2" id="KW-0812">Transmembrane</keyword>
<evidence type="ECO:0000313" key="4">
    <source>
        <dbReference type="Proteomes" id="UP001164743"/>
    </source>
</evidence>
<keyword evidence="2" id="KW-0472">Membrane</keyword>
<accession>A0ABY7CPG4</accession>
<feature type="compositionally biased region" description="Polar residues" evidence="1">
    <location>
        <begin position="182"/>
        <end position="195"/>
    </location>
</feature>
<keyword evidence="2" id="KW-1133">Transmembrane helix</keyword>
<gene>
    <name evidence="3" type="ORF">PtA15_6A865</name>
</gene>
<evidence type="ECO:0000256" key="1">
    <source>
        <dbReference type="SAM" id="MobiDB-lite"/>
    </source>
</evidence>
<evidence type="ECO:0000256" key="2">
    <source>
        <dbReference type="SAM" id="Phobius"/>
    </source>
</evidence>
<feature type="transmembrane region" description="Helical" evidence="2">
    <location>
        <begin position="158"/>
        <end position="179"/>
    </location>
</feature>
<feature type="region of interest" description="Disordered" evidence="1">
    <location>
        <begin position="182"/>
        <end position="257"/>
    </location>
</feature>
<name>A0ABY7CPG4_9BASI</name>
<dbReference type="EMBL" id="CP110426">
    <property type="protein sequence ID" value="WAQ86233.1"/>
    <property type="molecule type" value="Genomic_DNA"/>
</dbReference>
<proteinExistence type="predicted"/>
<feature type="compositionally biased region" description="Basic and acidic residues" evidence="1">
    <location>
        <begin position="240"/>
        <end position="257"/>
    </location>
</feature>
<feature type="compositionally biased region" description="Basic and acidic residues" evidence="1">
    <location>
        <begin position="51"/>
        <end position="61"/>
    </location>
</feature>
<evidence type="ECO:0000313" key="3">
    <source>
        <dbReference type="EMBL" id="WAQ86233.1"/>
    </source>
</evidence>
<organism evidence="3 4">
    <name type="scientific">Puccinia triticina</name>
    <dbReference type="NCBI Taxonomy" id="208348"/>
    <lineage>
        <taxon>Eukaryota</taxon>
        <taxon>Fungi</taxon>
        <taxon>Dikarya</taxon>
        <taxon>Basidiomycota</taxon>
        <taxon>Pucciniomycotina</taxon>
        <taxon>Pucciniomycetes</taxon>
        <taxon>Pucciniales</taxon>
        <taxon>Pucciniaceae</taxon>
        <taxon>Puccinia</taxon>
    </lineage>
</organism>
<feature type="region of interest" description="Disordered" evidence="1">
    <location>
        <begin position="1"/>
        <end position="74"/>
    </location>
</feature>